<dbReference type="EMBL" id="OU466860">
    <property type="protein sequence ID" value="CAH2061422.1"/>
    <property type="molecule type" value="Genomic_DNA"/>
</dbReference>
<evidence type="ECO:0000313" key="2">
    <source>
        <dbReference type="EMBL" id="CAH2061422.1"/>
    </source>
</evidence>
<dbReference type="Proteomes" id="UP000836841">
    <property type="component" value="Chromosome 4"/>
</dbReference>
<proteinExistence type="predicted"/>
<evidence type="ECO:0000256" key="1">
    <source>
        <dbReference type="SAM" id="MobiDB-lite"/>
    </source>
</evidence>
<protein>
    <submittedName>
        <fullName evidence="2">Uncharacterized protein</fullName>
    </submittedName>
</protein>
<organism evidence="2 3">
    <name type="scientific">Thlaspi arvense</name>
    <name type="common">Field penny-cress</name>
    <dbReference type="NCBI Taxonomy" id="13288"/>
    <lineage>
        <taxon>Eukaryota</taxon>
        <taxon>Viridiplantae</taxon>
        <taxon>Streptophyta</taxon>
        <taxon>Embryophyta</taxon>
        <taxon>Tracheophyta</taxon>
        <taxon>Spermatophyta</taxon>
        <taxon>Magnoliopsida</taxon>
        <taxon>eudicotyledons</taxon>
        <taxon>Gunneridae</taxon>
        <taxon>Pentapetalae</taxon>
        <taxon>rosids</taxon>
        <taxon>malvids</taxon>
        <taxon>Brassicales</taxon>
        <taxon>Brassicaceae</taxon>
        <taxon>Thlaspideae</taxon>
        <taxon>Thlaspi</taxon>
    </lineage>
</organism>
<accession>A0AAU9S7L6</accession>
<feature type="compositionally biased region" description="Basic and acidic residues" evidence="1">
    <location>
        <begin position="25"/>
        <end position="35"/>
    </location>
</feature>
<evidence type="ECO:0000313" key="3">
    <source>
        <dbReference type="Proteomes" id="UP000836841"/>
    </source>
</evidence>
<name>A0AAU9S7L6_THLAR</name>
<gene>
    <name evidence="2" type="ORF">TAV2_LOCUS12926</name>
</gene>
<keyword evidence="3" id="KW-1185">Reference proteome</keyword>
<reference evidence="2 3" key="1">
    <citation type="submission" date="2022-03" db="EMBL/GenBank/DDBJ databases">
        <authorList>
            <person name="Nunn A."/>
            <person name="Chopra R."/>
            <person name="Nunn A."/>
            <person name="Contreras Garrido A."/>
        </authorList>
    </citation>
    <scope>NUCLEOTIDE SEQUENCE [LARGE SCALE GENOMIC DNA]</scope>
</reference>
<dbReference type="AlphaFoldDB" id="A0AAU9S7L6"/>
<sequence>MIICVLILCKGCNSRKMREDEEESRDDRCKSEGRTSKRKTREDEEDESRRMAANLMVVT</sequence>
<feature type="region of interest" description="Disordered" evidence="1">
    <location>
        <begin position="17"/>
        <end position="59"/>
    </location>
</feature>